<sequence>MSSAAPPDRSTGEHADACELLALVAVFELDDVGRFGRDAAEAFDAVPRLALARRAAAAMARCEATLAHLVELGGDPAPAMRDYEGVFDVFDARTEPGGWEEDVLREHLGRSIAEDFCALCSASLDDGTRSVVGAVRHDPASADAVRDAAARDTVLAARLSLWGRRVAGEALVLVQELLADHPALGRLAGDRAEVSRVLTENHASRMRDLGLTP</sequence>
<keyword evidence="3" id="KW-1185">Reference proteome</keyword>
<dbReference type="Proteomes" id="UP000231586">
    <property type="component" value="Unassembled WGS sequence"/>
</dbReference>
<evidence type="ECO:0000313" key="2">
    <source>
        <dbReference type="EMBL" id="PJI94754.1"/>
    </source>
</evidence>
<dbReference type="Gene3D" id="1.20.1260.10">
    <property type="match status" value="1"/>
</dbReference>
<gene>
    <name evidence="2" type="ORF">CLV34_0601</name>
</gene>
<dbReference type="RefSeq" id="WP_157803675.1">
    <property type="nucleotide sequence ID" value="NZ_PGTZ01000006.1"/>
</dbReference>
<dbReference type="InterPro" id="IPR012347">
    <property type="entry name" value="Ferritin-like"/>
</dbReference>
<evidence type="ECO:0000313" key="3">
    <source>
        <dbReference type="Proteomes" id="UP000231586"/>
    </source>
</evidence>
<dbReference type="InterPro" id="IPR059125">
    <property type="entry name" value="Ferritin_actino"/>
</dbReference>
<dbReference type="EMBL" id="PGTZ01000006">
    <property type="protein sequence ID" value="PJI94754.1"/>
    <property type="molecule type" value="Genomic_DNA"/>
</dbReference>
<dbReference type="OrthoDB" id="3728083at2"/>
<dbReference type="Pfam" id="PF13794">
    <property type="entry name" value="MiaE_2"/>
    <property type="match status" value="1"/>
</dbReference>
<comment type="caution">
    <text evidence="2">The sequence shown here is derived from an EMBL/GenBank/DDBJ whole genome shotgun (WGS) entry which is preliminary data.</text>
</comment>
<evidence type="ECO:0000259" key="1">
    <source>
        <dbReference type="Pfam" id="PF13794"/>
    </source>
</evidence>
<reference evidence="2 3" key="1">
    <citation type="submission" date="2017-11" db="EMBL/GenBank/DDBJ databases">
        <title>Genomic Encyclopedia of Archaeal and Bacterial Type Strains, Phase II (KMG-II): From Individual Species to Whole Genera.</title>
        <authorList>
            <person name="Goeker M."/>
        </authorList>
    </citation>
    <scope>NUCLEOTIDE SEQUENCE [LARGE SCALE GENOMIC DNA]</scope>
    <source>
        <strain evidence="2 3">DSM 22413</strain>
    </source>
</reference>
<proteinExistence type="predicted"/>
<organism evidence="2 3">
    <name type="scientific">Luteimicrobium subarcticum</name>
    <dbReference type="NCBI Taxonomy" id="620910"/>
    <lineage>
        <taxon>Bacteria</taxon>
        <taxon>Bacillati</taxon>
        <taxon>Actinomycetota</taxon>
        <taxon>Actinomycetes</taxon>
        <taxon>Micrococcales</taxon>
        <taxon>Luteimicrobium</taxon>
    </lineage>
</organism>
<accession>A0A2M8WV11</accession>
<dbReference type="AlphaFoldDB" id="A0A2M8WV11"/>
<feature type="domain" description="Ferritin-like" evidence="1">
    <location>
        <begin position="18"/>
        <end position="188"/>
    </location>
</feature>
<protein>
    <submittedName>
        <fullName evidence="2">tRNA-(MS[2]IO[6]A)-hydroxylase MiaE-like protein</fullName>
    </submittedName>
</protein>
<name>A0A2M8WV11_9MICO</name>